<protein>
    <submittedName>
        <fullName evidence="1">Uncharacterized protein</fullName>
    </submittedName>
</protein>
<dbReference type="EMBL" id="MT144126">
    <property type="protein sequence ID" value="QJA49244.1"/>
    <property type="molecule type" value="Genomic_DNA"/>
</dbReference>
<proteinExistence type="predicted"/>
<sequence length="159" mass="16749">MPNPQHHDNILFSLPKKEPIFAVKVKNYDSASGAIGAGDVVCVWGLGGTWIRVSLSTYSSTYFAAAAKVGRHGKYRIFGVALEDIAFNASGVVCTAGHTTNVYIEGVFVGQSLLTLGAARGNAKVVAVTTSFGKGEVFGMALESGSSATSKVFVFPWRI</sequence>
<gene>
    <name evidence="1" type="ORF">TM448A01278_0012</name>
</gene>
<organism evidence="1">
    <name type="scientific">viral metagenome</name>
    <dbReference type="NCBI Taxonomy" id="1070528"/>
    <lineage>
        <taxon>unclassified sequences</taxon>
        <taxon>metagenomes</taxon>
        <taxon>organismal metagenomes</taxon>
    </lineage>
</organism>
<accession>A0A6H1ZNV1</accession>
<name>A0A6H1ZNV1_9ZZZZ</name>
<reference evidence="1" key="1">
    <citation type="submission" date="2020-03" db="EMBL/GenBank/DDBJ databases">
        <title>The deep terrestrial virosphere.</title>
        <authorList>
            <person name="Holmfeldt K."/>
            <person name="Nilsson E."/>
            <person name="Simone D."/>
            <person name="Lopez-Fernandez M."/>
            <person name="Wu X."/>
            <person name="de Brujin I."/>
            <person name="Lundin D."/>
            <person name="Andersson A."/>
            <person name="Bertilsson S."/>
            <person name="Dopson M."/>
        </authorList>
    </citation>
    <scope>NUCLEOTIDE SEQUENCE</scope>
    <source>
        <strain evidence="1">TM448A01278</strain>
    </source>
</reference>
<dbReference type="AlphaFoldDB" id="A0A6H1ZNV1"/>
<evidence type="ECO:0000313" key="1">
    <source>
        <dbReference type="EMBL" id="QJA49244.1"/>
    </source>
</evidence>